<dbReference type="InterPro" id="IPR008030">
    <property type="entry name" value="NmrA-like"/>
</dbReference>
<dbReference type="GO" id="GO:0016491">
    <property type="term" value="F:oxidoreductase activity"/>
    <property type="evidence" value="ECO:0007669"/>
    <property type="project" value="UniProtKB-KW"/>
</dbReference>
<gene>
    <name evidence="4" type="ORF">BT63DRAFT_429712</name>
</gene>
<evidence type="ECO:0000259" key="3">
    <source>
        <dbReference type="Pfam" id="PF05368"/>
    </source>
</evidence>
<dbReference type="InterPro" id="IPR051609">
    <property type="entry name" value="NmrA/Isoflavone_reductase-like"/>
</dbReference>
<dbReference type="PANTHER" id="PTHR47706:SF9">
    <property type="entry name" value="NMRA-LIKE DOMAIN-CONTAINING PROTEIN-RELATED"/>
    <property type="match status" value="1"/>
</dbReference>
<protein>
    <submittedName>
        <fullName evidence="4">NAD(P)-binding protein</fullName>
    </submittedName>
</protein>
<organism evidence="4 5">
    <name type="scientific">Microthyrium microscopicum</name>
    <dbReference type="NCBI Taxonomy" id="703497"/>
    <lineage>
        <taxon>Eukaryota</taxon>
        <taxon>Fungi</taxon>
        <taxon>Dikarya</taxon>
        <taxon>Ascomycota</taxon>
        <taxon>Pezizomycotina</taxon>
        <taxon>Dothideomycetes</taxon>
        <taxon>Dothideomycetes incertae sedis</taxon>
        <taxon>Microthyriales</taxon>
        <taxon>Microthyriaceae</taxon>
        <taxon>Microthyrium</taxon>
    </lineage>
</organism>
<dbReference type="EMBL" id="MU004243">
    <property type="protein sequence ID" value="KAF2664190.1"/>
    <property type="molecule type" value="Genomic_DNA"/>
</dbReference>
<evidence type="ECO:0000313" key="5">
    <source>
        <dbReference type="Proteomes" id="UP000799302"/>
    </source>
</evidence>
<keyword evidence="2" id="KW-0560">Oxidoreductase</keyword>
<keyword evidence="5" id="KW-1185">Reference proteome</keyword>
<reference evidence="4" key="1">
    <citation type="journal article" date="2020" name="Stud. Mycol.">
        <title>101 Dothideomycetes genomes: a test case for predicting lifestyles and emergence of pathogens.</title>
        <authorList>
            <person name="Haridas S."/>
            <person name="Albert R."/>
            <person name="Binder M."/>
            <person name="Bloem J."/>
            <person name="Labutti K."/>
            <person name="Salamov A."/>
            <person name="Andreopoulos B."/>
            <person name="Baker S."/>
            <person name="Barry K."/>
            <person name="Bills G."/>
            <person name="Bluhm B."/>
            <person name="Cannon C."/>
            <person name="Castanera R."/>
            <person name="Culley D."/>
            <person name="Daum C."/>
            <person name="Ezra D."/>
            <person name="Gonzalez J."/>
            <person name="Henrissat B."/>
            <person name="Kuo A."/>
            <person name="Liang C."/>
            <person name="Lipzen A."/>
            <person name="Lutzoni F."/>
            <person name="Magnuson J."/>
            <person name="Mondo S."/>
            <person name="Nolan M."/>
            <person name="Ohm R."/>
            <person name="Pangilinan J."/>
            <person name="Park H.-J."/>
            <person name="Ramirez L."/>
            <person name="Alfaro M."/>
            <person name="Sun H."/>
            <person name="Tritt A."/>
            <person name="Yoshinaga Y."/>
            <person name="Zwiers L.-H."/>
            <person name="Turgeon B."/>
            <person name="Goodwin S."/>
            <person name="Spatafora J."/>
            <person name="Crous P."/>
            <person name="Grigoriev I."/>
        </authorList>
    </citation>
    <scope>NUCLEOTIDE SEQUENCE</scope>
    <source>
        <strain evidence="4">CBS 115976</strain>
    </source>
</reference>
<evidence type="ECO:0000256" key="1">
    <source>
        <dbReference type="ARBA" id="ARBA00022857"/>
    </source>
</evidence>
<proteinExistence type="predicted"/>
<name>A0A6A6TWT3_9PEZI</name>
<sequence length="309" mass="34294">MLILIVGITGNIGQHAVHHALQTGHQVRGLGRTPSKLSPSITSRLESFVESANYYDIPSLDLACTNVDAIICAYAGLPELHLDGQLLLLRAAERAGVKRFLAAGWNYDWRKIPFQSEPVYDAAIMFHAQASITSSIKPLHIFSGMLAEVFFGAGGQVGFSPEYNGVWDPTTTPRSMEIWGTGDEVWQFTTERDAGAWGVEVVTADDAEEGGFVNLCSFETSLNGLRATYERVTSREVEVKKLGSVDELYRRAAEGKQKLGRAGFWEWHRCLFHANCVTGVWNMKDLQNGKYLSVKPQDLEAFLREHLDV</sequence>
<dbReference type="Proteomes" id="UP000799302">
    <property type="component" value="Unassembled WGS sequence"/>
</dbReference>
<dbReference type="PANTHER" id="PTHR47706">
    <property type="entry name" value="NMRA-LIKE FAMILY PROTEIN"/>
    <property type="match status" value="1"/>
</dbReference>
<feature type="domain" description="NmrA-like" evidence="3">
    <location>
        <begin position="2"/>
        <end position="241"/>
    </location>
</feature>
<accession>A0A6A6TWT3</accession>
<dbReference type="OrthoDB" id="419598at2759"/>
<dbReference type="InterPro" id="IPR036291">
    <property type="entry name" value="NAD(P)-bd_dom_sf"/>
</dbReference>
<dbReference type="Pfam" id="PF05368">
    <property type="entry name" value="NmrA"/>
    <property type="match status" value="1"/>
</dbReference>
<dbReference type="SUPFAM" id="SSF51735">
    <property type="entry name" value="NAD(P)-binding Rossmann-fold domains"/>
    <property type="match status" value="1"/>
</dbReference>
<evidence type="ECO:0000313" key="4">
    <source>
        <dbReference type="EMBL" id="KAF2664190.1"/>
    </source>
</evidence>
<keyword evidence="1" id="KW-0521">NADP</keyword>
<dbReference type="AlphaFoldDB" id="A0A6A6TWT3"/>
<dbReference type="Gene3D" id="3.40.50.720">
    <property type="entry name" value="NAD(P)-binding Rossmann-like Domain"/>
    <property type="match status" value="1"/>
</dbReference>
<evidence type="ECO:0000256" key="2">
    <source>
        <dbReference type="ARBA" id="ARBA00023002"/>
    </source>
</evidence>